<dbReference type="PANTHER" id="PTHR37299">
    <property type="entry name" value="TRANSCRIPTIONAL REGULATOR-RELATED"/>
    <property type="match status" value="1"/>
</dbReference>
<reference evidence="6" key="2">
    <citation type="submission" date="2021-04" db="EMBL/GenBank/DDBJ databases">
        <title>Complete genome sequence of the type strain Clostridium beijerinckii NRRL B-598.</title>
        <authorList>
            <person name="Sedlar K."/>
            <person name="Branska B."/>
            <person name="Bezdicek M."/>
            <person name="Nykrynova M."/>
            <person name="Lengerova M."/>
            <person name="Skutkova H."/>
            <person name="Patakova P."/>
        </authorList>
    </citation>
    <scope>NUCLEOTIDE SEQUENCE</scope>
    <source>
        <strain evidence="6">DSM 791</strain>
        <plasmid evidence="6">unnamed</plasmid>
    </source>
</reference>
<dbReference type="RefSeq" id="WP_172462724.1">
    <property type="nucleotide sequence ID" value="NZ_BKAK01000166.1"/>
</dbReference>
<dbReference type="EMBL" id="CP073654">
    <property type="protein sequence ID" value="QUN37919.1"/>
    <property type="molecule type" value="Genomic_DNA"/>
</dbReference>
<dbReference type="GeneID" id="66348100"/>
<dbReference type="Pfam" id="PF00072">
    <property type="entry name" value="Response_reg"/>
    <property type="match status" value="1"/>
</dbReference>
<dbReference type="InterPro" id="IPR046947">
    <property type="entry name" value="LytR-like"/>
</dbReference>
<dbReference type="Gene3D" id="3.40.50.2300">
    <property type="match status" value="1"/>
</dbReference>
<dbReference type="GO" id="GO:0000156">
    <property type="term" value="F:phosphorelay response regulator activity"/>
    <property type="evidence" value="ECO:0007669"/>
    <property type="project" value="InterPro"/>
</dbReference>
<keyword evidence="3" id="KW-0597">Phosphoprotein</keyword>
<evidence type="ECO:0000256" key="2">
    <source>
        <dbReference type="ARBA" id="ARBA00024867"/>
    </source>
</evidence>
<accession>Q7WYU5</accession>
<evidence type="ECO:0000256" key="1">
    <source>
        <dbReference type="ARBA" id="ARBA00018672"/>
    </source>
</evidence>
<feature type="modified residue" description="4-aspartylphosphate" evidence="3">
    <location>
        <position position="54"/>
    </location>
</feature>
<dbReference type="PANTHER" id="PTHR37299:SF1">
    <property type="entry name" value="STAGE 0 SPORULATION PROTEIN A HOMOLOG"/>
    <property type="match status" value="1"/>
</dbReference>
<feature type="domain" description="Response regulatory" evidence="4">
    <location>
        <begin position="3"/>
        <end position="120"/>
    </location>
</feature>
<dbReference type="InterPro" id="IPR001789">
    <property type="entry name" value="Sig_transdc_resp-reg_receiver"/>
</dbReference>
<dbReference type="SUPFAM" id="SSF52172">
    <property type="entry name" value="CheY-like"/>
    <property type="match status" value="1"/>
</dbReference>
<dbReference type="GO" id="GO:0003677">
    <property type="term" value="F:DNA binding"/>
    <property type="evidence" value="ECO:0007669"/>
    <property type="project" value="InterPro"/>
</dbReference>
<dbReference type="PROSITE" id="PS50110">
    <property type="entry name" value="RESPONSE_REGULATORY"/>
    <property type="match status" value="1"/>
</dbReference>
<comment type="function">
    <text evidence="2">May play the central regulatory role in sporulation. It may be an element of the effector pathway responsible for the activation of sporulation genes in response to nutritional stress. Spo0A may act in concert with spo0H (a sigma factor) to control the expression of some genes that are critical to the sporulation process.</text>
</comment>
<evidence type="ECO:0000313" key="5">
    <source>
        <dbReference type="EMBL" id="CAD97576.1"/>
    </source>
</evidence>
<organism evidence="5">
    <name type="scientific">Clostridium beijerinckii</name>
    <name type="common">Clostridium MP</name>
    <dbReference type="NCBI Taxonomy" id="1520"/>
    <lineage>
        <taxon>Bacteria</taxon>
        <taxon>Bacillati</taxon>
        <taxon>Bacillota</taxon>
        <taxon>Clostridia</taxon>
        <taxon>Eubacteriales</taxon>
        <taxon>Clostridiaceae</taxon>
        <taxon>Clostridium</taxon>
    </lineage>
</organism>
<evidence type="ECO:0000313" key="6">
    <source>
        <dbReference type="EMBL" id="QUN37919.1"/>
    </source>
</evidence>
<dbReference type="Pfam" id="PF04397">
    <property type="entry name" value="LytTR"/>
    <property type="match status" value="1"/>
</dbReference>
<evidence type="ECO:0000256" key="3">
    <source>
        <dbReference type="PROSITE-ProRule" id="PRU00169"/>
    </source>
</evidence>
<sequence>MFSVIIVEDDFMQRDILKKMILSMYEFIEIYEADSENTALDIIFKHDINMFLIDISLKESSGLDLAMKIRNIDKYQFSQIIFLTTHMEYITQAFKQTHCYDYIIKPYNQEDVQDMLNKLIHYERSRLNNSNDNFNEYNKDNDKKVSINLKNGIYAVIKTDDIVFFEIKGRVCEINTVNGIYEANNTSLKKIMKLVDCEYIVQSHRAFAINKNYIRKVEKISTKLSIIYFNNCLKTALLGYKFKDNIMSEIKAGEMILC</sequence>
<dbReference type="SMART" id="SM00448">
    <property type="entry name" value="REC"/>
    <property type="match status" value="1"/>
</dbReference>
<dbReference type="SMART" id="SM00850">
    <property type="entry name" value="LytTR"/>
    <property type="match status" value="1"/>
</dbReference>
<name>Q7WYU5_CLOBE</name>
<dbReference type="InterPro" id="IPR011006">
    <property type="entry name" value="CheY-like_superfamily"/>
</dbReference>
<proteinExistence type="evidence at transcript level"/>
<evidence type="ECO:0000313" key="7">
    <source>
        <dbReference type="Proteomes" id="UP000679373"/>
    </source>
</evidence>
<dbReference type="Proteomes" id="UP000679373">
    <property type="component" value="Plasmid unnamed"/>
</dbReference>
<keyword evidence="7" id="KW-1185">Reference proteome</keyword>
<dbReference type="Gene3D" id="2.40.50.1020">
    <property type="entry name" value="LytTr DNA-binding domain"/>
    <property type="match status" value="1"/>
</dbReference>
<dbReference type="InterPro" id="IPR007492">
    <property type="entry name" value="LytTR_DNA-bd_dom"/>
</dbReference>
<evidence type="ECO:0000259" key="4">
    <source>
        <dbReference type="PROSITE" id="PS50110"/>
    </source>
</evidence>
<reference evidence="5" key="1">
    <citation type="journal article" date="2003" name="Appl. Environ. Microbiol.">
        <title>Functional analysis of the gene cluster involved in production of the bacteriocin circularin A by Clostridium beijerinckii ATCC 25752.</title>
        <authorList>
            <person name="Kemperman R."/>
            <person name="Jonker M."/>
            <person name="Nauta A."/>
            <person name="Kuipers O.P."/>
            <person name="Kok J."/>
        </authorList>
    </citation>
    <scope>NUCLEOTIDE SEQUENCE</scope>
    <source>
        <strain evidence="5">ATCC 25752</strain>
    </source>
</reference>
<gene>
    <name evidence="5" type="primary">cfgR</name>
    <name evidence="6" type="ORF">KEC93_26215</name>
</gene>
<dbReference type="EMBL" id="AJ566621">
    <property type="protein sequence ID" value="CAD97576.1"/>
    <property type="molecule type" value="mRNA"/>
</dbReference>
<protein>
    <recommendedName>
        <fullName evidence="1">Stage 0 sporulation protein A homolog</fullName>
    </recommendedName>
</protein>
<dbReference type="AlphaFoldDB" id="Q7WYU5"/>
<geneLocation type="plasmid" evidence="6">
    <name>unnamed</name>
</geneLocation>
<keyword evidence="6" id="KW-0614">Plasmid</keyword>